<evidence type="ECO:0000256" key="7">
    <source>
        <dbReference type="PIRSR" id="PIRSR602403-1"/>
    </source>
</evidence>
<dbReference type="GO" id="GO:0016705">
    <property type="term" value="F:oxidoreductase activity, acting on paired donors, with incorporation or reduction of molecular oxygen"/>
    <property type="evidence" value="ECO:0007669"/>
    <property type="project" value="InterPro"/>
</dbReference>
<evidence type="ECO:0000256" key="1">
    <source>
        <dbReference type="ARBA" id="ARBA00010617"/>
    </source>
</evidence>
<comment type="cofactor">
    <cofactor evidence="7">
        <name>heme</name>
        <dbReference type="ChEBI" id="CHEBI:30413"/>
    </cofactor>
</comment>
<dbReference type="Proteomes" id="UP001374579">
    <property type="component" value="Unassembled WGS sequence"/>
</dbReference>
<evidence type="ECO:0008006" key="12">
    <source>
        <dbReference type="Google" id="ProtNLM"/>
    </source>
</evidence>
<dbReference type="InterPro" id="IPR017972">
    <property type="entry name" value="Cyt_P450_CS"/>
</dbReference>
<accession>A0AAN9GJ46</accession>
<dbReference type="PRINTS" id="PR00465">
    <property type="entry name" value="EP450IV"/>
</dbReference>
<keyword evidence="4 8" id="KW-0560">Oxidoreductase</keyword>
<sequence length="515" mass="58204">MNNSGVLANASSIYSCVVSVWETWTVTTTSLLVLTVLAALTYFWITKYWPSSFERMRDDTCPVPLPPGNMGYPFIGETLEFIRKGSEFFASRLSRYGPVYKTHLLGTPMVRVVGGVHVKPVLLGEHVSVRSSWPASVRRLMGPRALLCQHGDGHRVTRRVVSSLFTPTVLATFVPKIQMVMDRHVDGWCRRSEEEGEILGYPACQEMSLTLTQEVTLGVSTDSTEMEPMRRAMKVFLANTFSMPIAVPGSGLWKGLRARQRILQEVRKKLESSQPRGDADFLSQTELMQQCPEFQGRHDLIEDNSLEIVFAAYATTSGVFCNTLLCLGRNPEVLRKVEAELEREGLLDDPSVALTYDVIGRLEYVHNVNREVMRMFPPAGAGFRKVIKTLNIGGCQIPKDWTVAYSIRETQQTSDCFPEPDRFYPDRWVDLDSEEMKEKIRFQYIPFGAGARKCVGRRLAMLYQAVFLVEVVRRCRFHLKNPAPVINHIPIVKPADDLPVTFRRRGTANHSSKSC</sequence>
<keyword evidence="6 8" id="KW-0503">Monooxygenase</keyword>
<dbReference type="GO" id="GO:0020037">
    <property type="term" value="F:heme binding"/>
    <property type="evidence" value="ECO:0007669"/>
    <property type="project" value="InterPro"/>
</dbReference>
<comment type="similarity">
    <text evidence="1 8">Belongs to the cytochrome P450 family.</text>
</comment>
<evidence type="ECO:0000256" key="2">
    <source>
        <dbReference type="ARBA" id="ARBA00022617"/>
    </source>
</evidence>
<evidence type="ECO:0000256" key="5">
    <source>
        <dbReference type="ARBA" id="ARBA00023004"/>
    </source>
</evidence>
<dbReference type="InterPro" id="IPR036396">
    <property type="entry name" value="Cyt_P450_sf"/>
</dbReference>
<dbReference type="PRINTS" id="PR00385">
    <property type="entry name" value="P450"/>
</dbReference>
<evidence type="ECO:0000313" key="10">
    <source>
        <dbReference type="EMBL" id="KAK7110748.1"/>
    </source>
</evidence>
<keyword evidence="9" id="KW-0812">Transmembrane</keyword>
<dbReference type="PROSITE" id="PS00086">
    <property type="entry name" value="CYTOCHROME_P450"/>
    <property type="match status" value="1"/>
</dbReference>
<organism evidence="10 11">
    <name type="scientific">Littorina saxatilis</name>
    <dbReference type="NCBI Taxonomy" id="31220"/>
    <lineage>
        <taxon>Eukaryota</taxon>
        <taxon>Metazoa</taxon>
        <taxon>Spiralia</taxon>
        <taxon>Lophotrochozoa</taxon>
        <taxon>Mollusca</taxon>
        <taxon>Gastropoda</taxon>
        <taxon>Caenogastropoda</taxon>
        <taxon>Littorinimorpha</taxon>
        <taxon>Littorinoidea</taxon>
        <taxon>Littorinidae</taxon>
        <taxon>Littorina</taxon>
    </lineage>
</organism>
<evidence type="ECO:0000256" key="9">
    <source>
        <dbReference type="SAM" id="Phobius"/>
    </source>
</evidence>
<keyword evidence="5 7" id="KW-0408">Iron</keyword>
<dbReference type="PANTHER" id="PTHR24286">
    <property type="entry name" value="CYTOCHROME P450 26"/>
    <property type="match status" value="1"/>
</dbReference>
<dbReference type="GO" id="GO:0034653">
    <property type="term" value="P:retinoic acid catabolic process"/>
    <property type="evidence" value="ECO:0007669"/>
    <property type="project" value="UniProtKB-ARBA"/>
</dbReference>
<dbReference type="InterPro" id="IPR002403">
    <property type="entry name" value="Cyt_P450_E_grp-IV"/>
</dbReference>
<keyword evidence="3 7" id="KW-0479">Metal-binding</keyword>
<evidence type="ECO:0000256" key="8">
    <source>
        <dbReference type="RuleBase" id="RU000461"/>
    </source>
</evidence>
<comment type="caution">
    <text evidence="10">The sequence shown here is derived from an EMBL/GenBank/DDBJ whole genome shotgun (WGS) entry which is preliminary data.</text>
</comment>
<keyword evidence="11" id="KW-1185">Reference proteome</keyword>
<dbReference type="Gene3D" id="1.10.630.10">
    <property type="entry name" value="Cytochrome P450"/>
    <property type="match status" value="1"/>
</dbReference>
<keyword evidence="9" id="KW-1133">Transmembrane helix</keyword>
<protein>
    <recommendedName>
        <fullName evidence="12">Cytochrome P450</fullName>
    </recommendedName>
</protein>
<dbReference type="AlphaFoldDB" id="A0AAN9GJ46"/>
<gene>
    <name evidence="10" type="ORF">V1264_014572</name>
</gene>
<dbReference type="GO" id="GO:0005506">
    <property type="term" value="F:iron ion binding"/>
    <property type="evidence" value="ECO:0007669"/>
    <property type="project" value="InterPro"/>
</dbReference>
<feature type="transmembrane region" description="Helical" evidence="9">
    <location>
        <begin position="24"/>
        <end position="45"/>
    </location>
</feature>
<dbReference type="SUPFAM" id="SSF48264">
    <property type="entry name" value="Cytochrome P450"/>
    <property type="match status" value="1"/>
</dbReference>
<dbReference type="Pfam" id="PF00067">
    <property type="entry name" value="p450"/>
    <property type="match status" value="1"/>
</dbReference>
<name>A0AAN9GJ46_9CAEN</name>
<feature type="binding site" description="axial binding residue" evidence="7">
    <location>
        <position position="454"/>
    </location>
    <ligand>
        <name>heme</name>
        <dbReference type="ChEBI" id="CHEBI:30413"/>
    </ligand>
    <ligandPart>
        <name>Fe</name>
        <dbReference type="ChEBI" id="CHEBI:18248"/>
    </ligandPart>
</feature>
<dbReference type="InterPro" id="IPR001128">
    <property type="entry name" value="Cyt_P450"/>
</dbReference>
<dbReference type="GO" id="GO:0016125">
    <property type="term" value="P:sterol metabolic process"/>
    <property type="evidence" value="ECO:0007669"/>
    <property type="project" value="TreeGrafter"/>
</dbReference>
<dbReference type="EMBL" id="JBAMIC010000003">
    <property type="protein sequence ID" value="KAK7110748.1"/>
    <property type="molecule type" value="Genomic_DNA"/>
</dbReference>
<proteinExistence type="inferred from homology"/>
<evidence type="ECO:0000313" key="11">
    <source>
        <dbReference type="Proteomes" id="UP001374579"/>
    </source>
</evidence>
<keyword evidence="9" id="KW-0472">Membrane</keyword>
<dbReference type="GO" id="GO:0004497">
    <property type="term" value="F:monooxygenase activity"/>
    <property type="evidence" value="ECO:0007669"/>
    <property type="project" value="UniProtKB-KW"/>
</dbReference>
<evidence type="ECO:0000256" key="6">
    <source>
        <dbReference type="ARBA" id="ARBA00023033"/>
    </source>
</evidence>
<dbReference type="PANTHER" id="PTHR24286:SF384">
    <property type="entry name" value="P450, PUTATIVE (EUROFUNG)-RELATED"/>
    <property type="match status" value="1"/>
</dbReference>
<feature type="transmembrane region" description="Helical" evidence="9">
    <location>
        <begin position="235"/>
        <end position="253"/>
    </location>
</feature>
<reference evidence="10 11" key="1">
    <citation type="submission" date="2024-02" db="EMBL/GenBank/DDBJ databases">
        <title>Chromosome-scale genome assembly of the rough periwinkle Littorina saxatilis.</title>
        <authorList>
            <person name="De Jode A."/>
            <person name="Faria R."/>
            <person name="Formenti G."/>
            <person name="Sims Y."/>
            <person name="Smith T.P."/>
            <person name="Tracey A."/>
            <person name="Wood J.M.D."/>
            <person name="Zagrodzka Z.B."/>
            <person name="Johannesson K."/>
            <person name="Butlin R.K."/>
            <person name="Leder E.H."/>
        </authorList>
    </citation>
    <scope>NUCLEOTIDE SEQUENCE [LARGE SCALE GENOMIC DNA]</scope>
    <source>
        <strain evidence="10">Snail1</strain>
        <tissue evidence="10">Muscle</tissue>
    </source>
</reference>
<keyword evidence="2 7" id="KW-0349">Heme</keyword>
<evidence type="ECO:0000256" key="3">
    <source>
        <dbReference type="ARBA" id="ARBA00022723"/>
    </source>
</evidence>
<evidence type="ECO:0000256" key="4">
    <source>
        <dbReference type="ARBA" id="ARBA00023002"/>
    </source>
</evidence>